<evidence type="ECO:0000313" key="2">
    <source>
        <dbReference type="EMBL" id="AKE62067.1"/>
    </source>
</evidence>
<geneLocation type="plasmid" evidence="2">
    <name>unnamed</name>
</geneLocation>
<keyword evidence="2" id="KW-0614">Plasmid</keyword>
<organism evidence="2 3">
    <name type="scientific">Citrobacter amalonaticus Y19</name>
    <dbReference type="NCBI Taxonomy" id="1261127"/>
    <lineage>
        <taxon>Bacteria</taxon>
        <taxon>Pseudomonadati</taxon>
        <taxon>Pseudomonadota</taxon>
        <taxon>Gammaproteobacteria</taxon>
        <taxon>Enterobacterales</taxon>
        <taxon>Enterobacteriaceae</taxon>
        <taxon>Citrobacter</taxon>
    </lineage>
</organism>
<reference evidence="2 3" key="1">
    <citation type="submission" date="2015-03" db="EMBL/GenBank/DDBJ databases">
        <title>Complete genome sequence of Citrobacter amalonaticus Y19.</title>
        <authorList>
            <person name="Park S."/>
        </authorList>
    </citation>
    <scope>NUCLEOTIDE SEQUENCE [LARGE SCALE GENOMIC DNA]</scope>
    <source>
        <strain evidence="2 3">Y19</strain>
        <plasmid evidence="3">Plasmid</plasmid>
    </source>
</reference>
<dbReference type="Proteomes" id="UP000034085">
    <property type="component" value="Plasmid"/>
</dbReference>
<name>A0A0F6U061_CITAM</name>
<keyword evidence="1" id="KW-0812">Transmembrane</keyword>
<accession>A0A0F6U061</accession>
<protein>
    <submittedName>
        <fullName evidence="2">Uncharacterized protein</fullName>
    </submittedName>
</protein>
<dbReference type="AlphaFoldDB" id="A0A0F6U061"/>
<dbReference type="PATRIC" id="fig|1261127.3.peg.5428"/>
<dbReference type="RefSeq" id="WP_046498729.1">
    <property type="nucleotide sequence ID" value="NZ_CP011133.1"/>
</dbReference>
<sequence>MDPSTLNLASASTVIYLVLTLLLYGVHLGKHMVIVSFLCLLIIVLAGSAAKALNFDVLRILSWFLLVFCGCVLAGGVIYRAVQVYEYFKARKNSKTKSTVVS</sequence>
<feature type="transmembrane region" description="Helical" evidence="1">
    <location>
        <begin position="6"/>
        <end position="26"/>
    </location>
</feature>
<keyword evidence="1" id="KW-0472">Membrane</keyword>
<evidence type="ECO:0000256" key="1">
    <source>
        <dbReference type="SAM" id="Phobius"/>
    </source>
</evidence>
<dbReference type="EMBL" id="CP011133">
    <property type="protein sequence ID" value="AKE62067.1"/>
    <property type="molecule type" value="Genomic_DNA"/>
</dbReference>
<keyword evidence="1" id="KW-1133">Transmembrane helix</keyword>
<evidence type="ECO:0000313" key="3">
    <source>
        <dbReference type="Proteomes" id="UP000034085"/>
    </source>
</evidence>
<dbReference type="HOGENOM" id="CLU_2272400_0_0_6"/>
<gene>
    <name evidence="2" type="ORF">F384_26190</name>
</gene>
<proteinExistence type="predicted"/>
<feature type="transmembrane region" description="Helical" evidence="1">
    <location>
        <begin position="60"/>
        <end position="82"/>
    </location>
</feature>
<dbReference type="KEGG" id="cama:F384_26190"/>
<feature type="transmembrane region" description="Helical" evidence="1">
    <location>
        <begin position="33"/>
        <end position="54"/>
    </location>
</feature>